<dbReference type="Proteomes" id="UP000215261">
    <property type="component" value="Unassembled WGS sequence"/>
</dbReference>
<dbReference type="PANTHER" id="PTHR43217:SF2">
    <property type="entry name" value="SUCCINATE-SEMIALDEHYDE DEHYDROGENASE [NADP(+)]"/>
    <property type="match status" value="1"/>
</dbReference>
<evidence type="ECO:0000313" key="7">
    <source>
        <dbReference type="Proteomes" id="UP000215261"/>
    </source>
</evidence>
<proteinExistence type="inferred from homology"/>
<dbReference type="Gene3D" id="3.40.605.10">
    <property type="entry name" value="Aldehyde Dehydrogenase, Chain A, domain 1"/>
    <property type="match status" value="1"/>
</dbReference>
<sequence>MAYTVTNPFTEEVIATYPKTSFEELERALKQAEDYYFTSKNESVVSRAKKLLAIADLMDSKREELAQTASLSMGKLITQALSEVDLCVEIMRYYATHGPQMLATKPYIYGLRREAFLHYESSGIVLAVEPWNFPYSQVIRVFAPNYLLGNPVILKHASQVATCAQALDDLMSEANLAPGAFKNLFLSYQQVDEVLADKRVSGLAVTGSSQVGQKLAAKAAANLVKTSLELGGNDAFLVLKDADVAKAAHDAVSARLRNCGQVCTAPKRLIVAKEVADEFIKLVTDELNKVKLGNPLEKTTTLAPLASKAGLELLDEQVTMACENGAKVLVAGGKVTEKNGYFYRPVLLTGLEKQNPLYDQEFFGPVLQVYVANDEVEMLSIANDSSYGLAGAVYSQDKVHADELAQKLSTGQVFINQPATSHPELPFGGVKNSGYGRELSDLGLYEFANCKIIAW</sequence>
<dbReference type="InterPro" id="IPR016162">
    <property type="entry name" value="Ald_DH_N"/>
</dbReference>
<dbReference type="InterPro" id="IPR047110">
    <property type="entry name" value="GABD/Sad-like"/>
</dbReference>
<gene>
    <name evidence="6" type="ORF">AYP69_10575</name>
</gene>
<dbReference type="GO" id="GO:0004777">
    <property type="term" value="F:succinate-semialdehyde dehydrogenase (NAD+) activity"/>
    <property type="evidence" value="ECO:0007669"/>
    <property type="project" value="TreeGrafter"/>
</dbReference>
<dbReference type="AlphaFoldDB" id="A0A226RCV4"/>
<dbReference type="InterPro" id="IPR029510">
    <property type="entry name" value="Ald_DH_CS_GLU"/>
</dbReference>
<dbReference type="PANTHER" id="PTHR43217">
    <property type="entry name" value="SUCCINATE SEMIALDEHYDE DEHYDROGENASE [NAD(P)+] SAD"/>
    <property type="match status" value="1"/>
</dbReference>
<reference evidence="6 7" key="1">
    <citation type="submission" date="2016-03" db="EMBL/GenBank/DDBJ databases">
        <title>Sequencing of Lactobacillus Species from Commercial Turkeys.</title>
        <authorList>
            <person name="Johnson T.J."/>
            <person name="Youmans B.P."/>
            <person name="Case K.A."/>
        </authorList>
    </citation>
    <scope>NUCLEOTIDE SEQUENCE [LARGE SCALE GENOMIC DNA]</scope>
    <source>
        <strain evidence="6 7">UMNLA1</strain>
    </source>
</reference>
<dbReference type="Gene3D" id="3.40.309.10">
    <property type="entry name" value="Aldehyde Dehydrogenase, Chain A, domain 2"/>
    <property type="match status" value="1"/>
</dbReference>
<dbReference type="EMBL" id="LUGO01000006">
    <property type="protein sequence ID" value="OXS42276.1"/>
    <property type="molecule type" value="Genomic_DNA"/>
</dbReference>
<comment type="similarity">
    <text evidence="1 4">Belongs to the aldehyde dehydrogenase family.</text>
</comment>
<protein>
    <submittedName>
        <fullName evidence="6">Succinate-semialdehyde dehydrogenase</fullName>
    </submittedName>
</protein>
<evidence type="ECO:0000256" key="2">
    <source>
        <dbReference type="ARBA" id="ARBA00023002"/>
    </source>
</evidence>
<accession>A0A226RCV4</accession>
<dbReference type="Pfam" id="PF00171">
    <property type="entry name" value="Aldedh"/>
    <property type="match status" value="1"/>
</dbReference>
<organism evidence="6 7">
    <name type="scientific">Ligilactobacillus agilis</name>
    <dbReference type="NCBI Taxonomy" id="1601"/>
    <lineage>
        <taxon>Bacteria</taxon>
        <taxon>Bacillati</taxon>
        <taxon>Bacillota</taxon>
        <taxon>Bacilli</taxon>
        <taxon>Lactobacillales</taxon>
        <taxon>Lactobacillaceae</taxon>
        <taxon>Ligilactobacillus</taxon>
    </lineage>
</organism>
<keyword evidence="2 4" id="KW-0560">Oxidoreductase</keyword>
<dbReference type="SUPFAM" id="SSF53720">
    <property type="entry name" value="ALDH-like"/>
    <property type="match status" value="1"/>
</dbReference>
<evidence type="ECO:0000313" key="6">
    <source>
        <dbReference type="EMBL" id="OXS42276.1"/>
    </source>
</evidence>
<dbReference type="InterPro" id="IPR016160">
    <property type="entry name" value="Ald_DH_CS_CYS"/>
</dbReference>
<dbReference type="PROSITE" id="PS00687">
    <property type="entry name" value="ALDEHYDE_DEHYDR_GLU"/>
    <property type="match status" value="1"/>
</dbReference>
<evidence type="ECO:0000256" key="4">
    <source>
        <dbReference type="RuleBase" id="RU003345"/>
    </source>
</evidence>
<evidence type="ECO:0000256" key="3">
    <source>
        <dbReference type="PROSITE-ProRule" id="PRU10007"/>
    </source>
</evidence>
<dbReference type="PROSITE" id="PS00070">
    <property type="entry name" value="ALDEHYDE_DEHYDR_CYS"/>
    <property type="match status" value="1"/>
</dbReference>
<dbReference type="InterPro" id="IPR016161">
    <property type="entry name" value="Ald_DH/histidinol_DH"/>
</dbReference>
<dbReference type="InterPro" id="IPR015590">
    <property type="entry name" value="Aldehyde_DH_dom"/>
</dbReference>
<evidence type="ECO:0000259" key="5">
    <source>
        <dbReference type="Pfam" id="PF00171"/>
    </source>
</evidence>
<evidence type="ECO:0000256" key="1">
    <source>
        <dbReference type="ARBA" id="ARBA00009986"/>
    </source>
</evidence>
<feature type="active site" evidence="3">
    <location>
        <position position="229"/>
    </location>
</feature>
<dbReference type="RefSeq" id="WP_089144701.1">
    <property type="nucleotide sequence ID" value="NZ_LUGD01000022.1"/>
</dbReference>
<dbReference type="FunFam" id="3.40.309.10:FF:000009">
    <property type="entry name" value="Aldehyde dehydrogenase A"/>
    <property type="match status" value="1"/>
</dbReference>
<name>A0A226RCV4_9LACO</name>
<dbReference type="InterPro" id="IPR016163">
    <property type="entry name" value="Ald_DH_C"/>
</dbReference>
<feature type="domain" description="Aldehyde dehydrogenase" evidence="5">
    <location>
        <begin position="3"/>
        <end position="452"/>
    </location>
</feature>
<comment type="caution">
    <text evidence="6">The sequence shown here is derived from an EMBL/GenBank/DDBJ whole genome shotgun (WGS) entry which is preliminary data.</text>
</comment>